<dbReference type="CDD" id="cd12797">
    <property type="entry name" value="M23_peptidase"/>
    <property type="match status" value="1"/>
</dbReference>
<dbReference type="GO" id="GO:0004222">
    <property type="term" value="F:metalloendopeptidase activity"/>
    <property type="evidence" value="ECO:0007669"/>
    <property type="project" value="TreeGrafter"/>
</dbReference>
<dbReference type="InterPro" id="IPR016047">
    <property type="entry name" value="M23ase_b-sheet_dom"/>
</dbReference>
<dbReference type="SUPFAM" id="SSF51261">
    <property type="entry name" value="Duplicated hybrid motif"/>
    <property type="match status" value="1"/>
</dbReference>
<dbReference type="PANTHER" id="PTHR21666">
    <property type="entry name" value="PEPTIDASE-RELATED"/>
    <property type="match status" value="1"/>
</dbReference>
<dbReference type="Pfam" id="PF01551">
    <property type="entry name" value="Peptidase_M23"/>
    <property type="match status" value="1"/>
</dbReference>
<feature type="domain" description="M23ase beta-sheet core" evidence="1">
    <location>
        <begin position="199"/>
        <end position="295"/>
    </location>
</feature>
<dbReference type="AlphaFoldDB" id="A0A1L7I5H8"/>
<gene>
    <name evidence="2" type="ORF">GRFL_1699</name>
</gene>
<dbReference type="Proteomes" id="UP000186230">
    <property type="component" value="Chromosome"/>
</dbReference>
<dbReference type="InterPro" id="IPR011055">
    <property type="entry name" value="Dup_hybrid_motif"/>
</dbReference>
<dbReference type="STRING" id="1229726.GRFL_1699"/>
<dbReference type="Gene3D" id="2.70.70.10">
    <property type="entry name" value="Glucose Permease (Domain IIA)"/>
    <property type="match status" value="1"/>
</dbReference>
<dbReference type="EMBL" id="CP016359">
    <property type="protein sequence ID" value="APU68423.1"/>
    <property type="molecule type" value="Genomic_DNA"/>
</dbReference>
<evidence type="ECO:0000313" key="3">
    <source>
        <dbReference type="Proteomes" id="UP000186230"/>
    </source>
</evidence>
<organism evidence="2 3">
    <name type="scientific">Christiangramia flava JLT2011</name>
    <dbReference type="NCBI Taxonomy" id="1229726"/>
    <lineage>
        <taxon>Bacteria</taxon>
        <taxon>Pseudomonadati</taxon>
        <taxon>Bacteroidota</taxon>
        <taxon>Flavobacteriia</taxon>
        <taxon>Flavobacteriales</taxon>
        <taxon>Flavobacteriaceae</taxon>
        <taxon>Christiangramia</taxon>
    </lineage>
</organism>
<sequence>MQIMSVKKSLFYFLILILTSCSQIEKAKDKIIGLSEKEQYQKDREISDELFRFWQDQAEIGLRDSVAVELPYSEIGRLQPRSFAVYSYETYLLPGEIIEAHFETDSSQVLIFSDIYRQNKEEVSGFQKLASGKASEKNIQFESRQAGLYKVIFQPEIEANTPFRIHISKSPAYLFPVMGGRNADIGSYFGDIRDGGKRNHKGVDIFAKKGTPVLAAVSGNIGYTGEKGLGGKQVWLRDPKRRQSLYYAHLDSIKPGIDRVNLGDTLGFVGNTGNARTTPSHLHFGIYTQQGAIDPIGYVYLQEEADNIASSEKIMPARLSISARKAVLRNKPATSNSEILRNAEAGEILSVQGKSADWFHVRDSLHRSAFIHESLVTPMN</sequence>
<protein>
    <submittedName>
        <fullName evidence="2">Peptidase</fullName>
    </submittedName>
</protein>
<keyword evidence="3" id="KW-1185">Reference proteome</keyword>
<dbReference type="PROSITE" id="PS51257">
    <property type="entry name" value="PROKAR_LIPOPROTEIN"/>
    <property type="match status" value="1"/>
</dbReference>
<dbReference type="InterPro" id="IPR010466">
    <property type="entry name" value="DUF1058"/>
</dbReference>
<reference evidence="2 3" key="1">
    <citation type="submission" date="2016-07" db="EMBL/GenBank/DDBJ databases">
        <title>Multi-omics approach to identify versatile polysaccharide utilization systems of a marine flavobacterium Gramella flava.</title>
        <authorList>
            <person name="Tang K."/>
        </authorList>
    </citation>
    <scope>NUCLEOTIDE SEQUENCE [LARGE SCALE GENOMIC DNA]</scope>
    <source>
        <strain evidence="2 3">JLT2011</strain>
    </source>
</reference>
<dbReference type="KEGG" id="gfl:GRFL_1699"/>
<name>A0A1L7I5H8_9FLAO</name>
<accession>A0A1L7I5H8</accession>
<dbReference type="Pfam" id="PF06347">
    <property type="entry name" value="SH3_4"/>
    <property type="match status" value="1"/>
</dbReference>
<dbReference type="PANTHER" id="PTHR21666:SF268">
    <property type="entry name" value="PEPTIDASE M23 DOMAIN-CONTAINING PROTEIN"/>
    <property type="match status" value="1"/>
</dbReference>
<evidence type="ECO:0000259" key="1">
    <source>
        <dbReference type="Pfam" id="PF01551"/>
    </source>
</evidence>
<evidence type="ECO:0000313" key="2">
    <source>
        <dbReference type="EMBL" id="APU68423.1"/>
    </source>
</evidence>
<dbReference type="InterPro" id="IPR050570">
    <property type="entry name" value="Cell_wall_metabolism_enzyme"/>
</dbReference>
<proteinExistence type="predicted"/>